<dbReference type="Pfam" id="PF03551">
    <property type="entry name" value="PadR"/>
    <property type="match status" value="1"/>
</dbReference>
<dbReference type="RefSeq" id="WP_345347839.1">
    <property type="nucleotide sequence ID" value="NZ_BAABHJ010000002.1"/>
</dbReference>
<gene>
    <name evidence="3" type="ORF">GCM10023195_06190</name>
</gene>
<dbReference type="PANTHER" id="PTHR43861">
    <property type="entry name" value="TRANS-ACONITATE 2-METHYLTRANSFERASE-RELATED"/>
    <property type="match status" value="1"/>
</dbReference>
<dbReference type="Gene3D" id="3.40.50.150">
    <property type="entry name" value="Vaccinia Virus protein VP39"/>
    <property type="match status" value="1"/>
</dbReference>
<name>A0ABP8TDW4_9ACTN</name>
<dbReference type="InterPro" id="IPR036390">
    <property type="entry name" value="WH_DNA-bd_sf"/>
</dbReference>
<evidence type="ECO:0000259" key="2">
    <source>
        <dbReference type="Pfam" id="PF08241"/>
    </source>
</evidence>
<evidence type="ECO:0000313" key="4">
    <source>
        <dbReference type="Proteomes" id="UP001500212"/>
    </source>
</evidence>
<dbReference type="Gene3D" id="1.10.10.10">
    <property type="entry name" value="Winged helix-like DNA-binding domain superfamily/Winged helix DNA-binding domain"/>
    <property type="match status" value="1"/>
</dbReference>
<dbReference type="EMBL" id="BAABHJ010000002">
    <property type="protein sequence ID" value="GAA4602130.1"/>
    <property type="molecule type" value="Genomic_DNA"/>
</dbReference>
<evidence type="ECO:0000259" key="1">
    <source>
        <dbReference type="Pfam" id="PF03551"/>
    </source>
</evidence>
<dbReference type="InterPro" id="IPR036388">
    <property type="entry name" value="WH-like_DNA-bd_sf"/>
</dbReference>
<dbReference type="PANTHER" id="PTHR43861:SF1">
    <property type="entry name" value="TRANS-ACONITATE 2-METHYLTRANSFERASE"/>
    <property type="match status" value="1"/>
</dbReference>
<dbReference type="SUPFAM" id="SSF53335">
    <property type="entry name" value="S-adenosyl-L-methionine-dependent methyltransferases"/>
    <property type="match status" value="1"/>
</dbReference>
<feature type="domain" description="Transcription regulator PadR N-terminal" evidence="1">
    <location>
        <begin position="10"/>
        <end position="77"/>
    </location>
</feature>
<dbReference type="InterPro" id="IPR029063">
    <property type="entry name" value="SAM-dependent_MTases_sf"/>
</dbReference>
<reference evidence="4" key="1">
    <citation type="journal article" date="2019" name="Int. J. Syst. Evol. Microbiol.">
        <title>The Global Catalogue of Microorganisms (GCM) 10K type strain sequencing project: providing services to taxonomists for standard genome sequencing and annotation.</title>
        <authorList>
            <consortium name="The Broad Institute Genomics Platform"/>
            <consortium name="The Broad Institute Genome Sequencing Center for Infectious Disease"/>
            <person name="Wu L."/>
            <person name="Ma J."/>
        </authorList>
    </citation>
    <scope>NUCLEOTIDE SEQUENCE [LARGE SCALE GENOMIC DNA]</scope>
    <source>
        <strain evidence="4">JCM 17938</strain>
    </source>
</reference>
<dbReference type="InterPro" id="IPR005149">
    <property type="entry name" value="Tscrpt_reg_PadR_N"/>
</dbReference>
<proteinExistence type="predicted"/>
<protein>
    <recommendedName>
        <fullName evidence="5">Methyltransferase domain-containing protein</fullName>
    </recommendedName>
</protein>
<dbReference type="InterPro" id="IPR013216">
    <property type="entry name" value="Methyltransf_11"/>
</dbReference>
<dbReference type="CDD" id="cd02440">
    <property type="entry name" value="AdoMet_MTases"/>
    <property type="match status" value="1"/>
</dbReference>
<accession>A0ABP8TDW4</accession>
<evidence type="ECO:0000313" key="3">
    <source>
        <dbReference type="EMBL" id="GAA4602130.1"/>
    </source>
</evidence>
<sequence length="347" mass="37281">MRTNDAQMLVLSALADGPLHGYAVNTAIERMTGERLGRGSLSSALARLRGKGLIEYLEGEGRRRPMRLTSAGREVLEGELESLAHVAGRIFETVVPDKVAYQDRLAATDVAHSYKQAVLDALAVRPGHLVLDLGCGPGTDLGALARAAAPAGMVLGVDSDPQMTRQALTRIAGLPHADVLMADVHALPLPPCSADRVRTDRVLQHVADVPGVLAETRRVLRPGGRLVMAEPDWDSLAVDHPDLDVARAYTRHITDRIVRNAIVGRQLPRLAEEAGFAVTSVVPVTSVFREVHAADQVLGLQRNTERAVAAGYLTRRQADGWLDHLARSPFFAAVTLYIVTAEAPAPT</sequence>
<organism evidence="3 4">
    <name type="scientific">Actinoallomurus liliacearum</name>
    <dbReference type="NCBI Taxonomy" id="1080073"/>
    <lineage>
        <taxon>Bacteria</taxon>
        <taxon>Bacillati</taxon>
        <taxon>Actinomycetota</taxon>
        <taxon>Actinomycetes</taxon>
        <taxon>Streptosporangiales</taxon>
        <taxon>Thermomonosporaceae</taxon>
        <taxon>Actinoallomurus</taxon>
    </lineage>
</organism>
<dbReference type="SUPFAM" id="SSF46785">
    <property type="entry name" value="Winged helix' DNA-binding domain"/>
    <property type="match status" value="1"/>
</dbReference>
<evidence type="ECO:0008006" key="5">
    <source>
        <dbReference type="Google" id="ProtNLM"/>
    </source>
</evidence>
<comment type="caution">
    <text evidence="3">The sequence shown here is derived from an EMBL/GenBank/DDBJ whole genome shotgun (WGS) entry which is preliminary data.</text>
</comment>
<feature type="domain" description="Methyltransferase type 11" evidence="2">
    <location>
        <begin position="131"/>
        <end position="228"/>
    </location>
</feature>
<dbReference type="Proteomes" id="UP001500212">
    <property type="component" value="Unassembled WGS sequence"/>
</dbReference>
<keyword evidence="4" id="KW-1185">Reference proteome</keyword>
<dbReference type="Pfam" id="PF08241">
    <property type="entry name" value="Methyltransf_11"/>
    <property type="match status" value="1"/>
</dbReference>